<sequence length="75" mass="8384">MAIRPLKFRARTEPRARRRDVNDLRTAAVGGNTISGAACCIAVELASQRMGCFTELENSQPMEGELPMQFPKFRN</sequence>
<name>A0A931NEV8_9BURK</name>
<keyword evidence="2" id="KW-1185">Reference proteome</keyword>
<protein>
    <submittedName>
        <fullName evidence="1">Uncharacterized protein</fullName>
    </submittedName>
</protein>
<dbReference type="Proteomes" id="UP000613266">
    <property type="component" value="Unassembled WGS sequence"/>
</dbReference>
<proteinExistence type="predicted"/>
<comment type="caution">
    <text evidence="1">The sequence shown here is derived from an EMBL/GenBank/DDBJ whole genome shotgun (WGS) entry which is preliminary data.</text>
</comment>
<dbReference type="EMBL" id="JAEDAK010000010">
    <property type="protein sequence ID" value="MBH9578117.1"/>
    <property type="molecule type" value="Genomic_DNA"/>
</dbReference>
<gene>
    <name evidence="1" type="ORF">I7X39_14515</name>
</gene>
<evidence type="ECO:0000313" key="1">
    <source>
        <dbReference type="EMBL" id="MBH9578117.1"/>
    </source>
</evidence>
<accession>A0A931NEV8</accession>
<organism evidence="1 2">
    <name type="scientific">Inhella proteolytica</name>
    <dbReference type="NCBI Taxonomy" id="2795029"/>
    <lineage>
        <taxon>Bacteria</taxon>
        <taxon>Pseudomonadati</taxon>
        <taxon>Pseudomonadota</taxon>
        <taxon>Betaproteobacteria</taxon>
        <taxon>Burkholderiales</taxon>
        <taxon>Sphaerotilaceae</taxon>
        <taxon>Inhella</taxon>
    </lineage>
</organism>
<dbReference type="AlphaFoldDB" id="A0A931NEV8"/>
<dbReference type="RefSeq" id="WP_198111891.1">
    <property type="nucleotide sequence ID" value="NZ_JAEDAK010000010.1"/>
</dbReference>
<reference evidence="1" key="1">
    <citation type="submission" date="2020-12" db="EMBL/GenBank/DDBJ databases">
        <title>The genome sequence of Inhella sp. 1Y17.</title>
        <authorList>
            <person name="Liu Y."/>
        </authorList>
    </citation>
    <scope>NUCLEOTIDE SEQUENCE</scope>
    <source>
        <strain evidence="1">1Y17</strain>
    </source>
</reference>
<evidence type="ECO:0000313" key="2">
    <source>
        <dbReference type="Proteomes" id="UP000613266"/>
    </source>
</evidence>